<keyword evidence="9" id="KW-0963">Cytoplasm</keyword>
<keyword evidence="17" id="KW-0170">Cobalt</keyword>
<keyword evidence="11" id="KW-0479">Metal-binding</keyword>
<comment type="cofactor">
    <cofactor evidence="3">
        <name>Co(2+)</name>
        <dbReference type="ChEBI" id="CHEBI:48828"/>
    </cofactor>
</comment>
<dbReference type="PANTHER" id="PTHR43622">
    <property type="entry name" value="3-DEHYDROQUINATE SYNTHASE"/>
    <property type="match status" value="1"/>
</dbReference>
<gene>
    <name evidence="21" type="primary">aroB</name>
    <name evidence="21" type="ORF">K8V35_04345</name>
    <name evidence="22" type="ORF">SAMN05192557_0355</name>
</gene>
<dbReference type="GO" id="GO:0009073">
    <property type="term" value="P:aromatic amino acid family biosynthetic process"/>
    <property type="evidence" value="ECO:0007669"/>
    <property type="project" value="UniProtKB-KW"/>
</dbReference>
<evidence type="ECO:0000256" key="11">
    <source>
        <dbReference type="ARBA" id="ARBA00022723"/>
    </source>
</evidence>
<dbReference type="RefSeq" id="WP_180366174.1">
    <property type="nucleotide sequence ID" value="NZ_FOIT01000001.1"/>
</dbReference>
<dbReference type="EMBL" id="DYYI01000045">
    <property type="protein sequence ID" value="HJE19561.1"/>
    <property type="molecule type" value="Genomic_DNA"/>
</dbReference>
<dbReference type="InterPro" id="IPR050071">
    <property type="entry name" value="Dehydroquinate_synthase"/>
</dbReference>
<dbReference type="InterPro" id="IPR056179">
    <property type="entry name" value="DHQS_C"/>
</dbReference>
<organism evidence="22 23">
    <name type="scientific">Aliicoccus persicus</name>
    <dbReference type="NCBI Taxonomy" id="930138"/>
    <lineage>
        <taxon>Bacteria</taxon>
        <taxon>Bacillati</taxon>
        <taxon>Bacillota</taxon>
        <taxon>Bacilli</taxon>
        <taxon>Bacillales</taxon>
        <taxon>Staphylococcaceae</taxon>
        <taxon>Aliicoccus</taxon>
    </lineage>
</organism>
<dbReference type="GO" id="GO:0005737">
    <property type="term" value="C:cytoplasm"/>
    <property type="evidence" value="ECO:0007669"/>
    <property type="project" value="UniProtKB-SubCell"/>
</dbReference>
<dbReference type="InterPro" id="IPR030960">
    <property type="entry name" value="DHQS/DOIS_N"/>
</dbReference>
<evidence type="ECO:0000256" key="15">
    <source>
        <dbReference type="ARBA" id="ARBA00023141"/>
    </source>
</evidence>
<keyword evidence="23" id="KW-1185">Reference proteome</keyword>
<dbReference type="EMBL" id="FOIT01000001">
    <property type="protein sequence ID" value="SEV83594.1"/>
    <property type="molecule type" value="Genomic_DNA"/>
</dbReference>
<accession>A0A662Z0V3</accession>
<dbReference type="SUPFAM" id="SSF56796">
    <property type="entry name" value="Dehydroquinate synthase-like"/>
    <property type="match status" value="1"/>
</dbReference>
<keyword evidence="14" id="KW-0520">NAD</keyword>
<dbReference type="GO" id="GO:0008652">
    <property type="term" value="P:amino acid biosynthetic process"/>
    <property type="evidence" value="ECO:0007669"/>
    <property type="project" value="UniProtKB-KW"/>
</dbReference>
<evidence type="ECO:0000256" key="18">
    <source>
        <dbReference type="NCBIfam" id="TIGR01357"/>
    </source>
</evidence>
<dbReference type="Pfam" id="PF01761">
    <property type="entry name" value="DHQ_synthase"/>
    <property type="match status" value="1"/>
</dbReference>
<keyword evidence="16 21" id="KW-0456">Lyase</keyword>
<evidence type="ECO:0000256" key="10">
    <source>
        <dbReference type="ARBA" id="ARBA00022605"/>
    </source>
</evidence>
<dbReference type="Pfam" id="PF24621">
    <property type="entry name" value="DHQS_C"/>
    <property type="match status" value="1"/>
</dbReference>
<evidence type="ECO:0000259" key="20">
    <source>
        <dbReference type="Pfam" id="PF24621"/>
    </source>
</evidence>
<dbReference type="Proteomes" id="UP000243605">
    <property type="component" value="Unassembled WGS sequence"/>
</dbReference>
<dbReference type="GO" id="GO:0000166">
    <property type="term" value="F:nucleotide binding"/>
    <property type="evidence" value="ECO:0007669"/>
    <property type="project" value="UniProtKB-KW"/>
</dbReference>
<reference evidence="21" key="3">
    <citation type="submission" date="2021-09" db="EMBL/GenBank/DDBJ databases">
        <authorList>
            <person name="Gilroy R."/>
        </authorList>
    </citation>
    <scope>NUCLEOTIDE SEQUENCE</scope>
    <source>
        <strain evidence="21">6019</strain>
    </source>
</reference>
<evidence type="ECO:0000256" key="8">
    <source>
        <dbReference type="ARBA" id="ARBA00017684"/>
    </source>
</evidence>
<evidence type="ECO:0000256" key="6">
    <source>
        <dbReference type="ARBA" id="ARBA00005412"/>
    </source>
</evidence>
<dbReference type="EC" id="4.2.3.4" evidence="7 18"/>
<protein>
    <recommendedName>
        <fullName evidence="8 18">3-dehydroquinate synthase</fullName>
        <ecNumber evidence="7 18">4.2.3.4</ecNumber>
    </recommendedName>
</protein>
<keyword evidence="10" id="KW-0028">Amino-acid biosynthesis</keyword>
<evidence type="ECO:0000256" key="1">
    <source>
        <dbReference type="ARBA" id="ARBA00001393"/>
    </source>
</evidence>
<comment type="pathway">
    <text evidence="5">Metabolic intermediate biosynthesis; chorismate biosynthesis; chorismate from D-erythrose 4-phosphate and phosphoenolpyruvate: step 2/7.</text>
</comment>
<comment type="subcellular location">
    <subcellularLocation>
        <location evidence="4">Cytoplasm</location>
    </subcellularLocation>
</comment>
<proteinExistence type="inferred from homology"/>
<keyword evidence="15" id="KW-0057">Aromatic amino acid biosynthesis</keyword>
<dbReference type="NCBIfam" id="TIGR01357">
    <property type="entry name" value="aroB"/>
    <property type="match status" value="1"/>
</dbReference>
<evidence type="ECO:0000256" key="7">
    <source>
        <dbReference type="ARBA" id="ARBA00013031"/>
    </source>
</evidence>
<evidence type="ECO:0000313" key="23">
    <source>
        <dbReference type="Proteomes" id="UP000243605"/>
    </source>
</evidence>
<dbReference type="PANTHER" id="PTHR43622:SF7">
    <property type="entry name" value="3-DEHYDROQUINATE SYNTHASE, CHLOROPLASTIC"/>
    <property type="match status" value="1"/>
</dbReference>
<dbReference type="Gene3D" id="1.20.1090.10">
    <property type="entry name" value="Dehydroquinate synthase-like - alpha domain"/>
    <property type="match status" value="1"/>
</dbReference>
<evidence type="ECO:0000256" key="16">
    <source>
        <dbReference type="ARBA" id="ARBA00023239"/>
    </source>
</evidence>
<evidence type="ECO:0000256" key="3">
    <source>
        <dbReference type="ARBA" id="ARBA00001941"/>
    </source>
</evidence>
<dbReference type="Proteomes" id="UP000763505">
    <property type="component" value="Unassembled WGS sequence"/>
</dbReference>
<keyword evidence="12" id="KW-0547">Nucleotide-binding</keyword>
<evidence type="ECO:0000313" key="22">
    <source>
        <dbReference type="EMBL" id="SEV83594.1"/>
    </source>
</evidence>
<evidence type="ECO:0000256" key="9">
    <source>
        <dbReference type="ARBA" id="ARBA00022490"/>
    </source>
</evidence>
<dbReference type="Gene3D" id="3.40.50.1970">
    <property type="match status" value="1"/>
</dbReference>
<dbReference type="InterPro" id="IPR030963">
    <property type="entry name" value="DHQ_synth_fam"/>
</dbReference>
<dbReference type="AlphaFoldDB" id="A0A662Z0V3"/>
<dbReference type="GO" id="GO:0009423">
    <property type="term" value="P:chorismate biosynthetic process"/>
    <property type="evidence" value="ECO:0007669"/>
    <property type="project" value="UniProtKB-UniRule"/>
</dbReference>
<evidence type="ECO:0000256" key="2">
    <source>
        <dbReference type="ARBA" id="ARBA00001911"/>
    </source>
</evidence>
<dbReference type="GO" id="GO:0046872">
    <property type="term" value="F:metal ion binding"/>
    <property type="evidence" value="ECO:0007669"/>
    <property type="project" value="UniProtKB-KW"/>
</dbReference>
<evidence type="ECO:0000256" key="14">
    <source>
        <dbReference type="ARBA" id="ARBA00023027"/>
    </source>
</evidence>
<reference evidence="22 23" key="1">
    <citation type="submission" date="2016-10" db="EMBL/GenBank/DDBJ databases">
        <authorList>
            <person name="Varghese N."/>
            <person name="Submissions S."/>
        </authorList>
    </citation>
    <scope>NUCLEOTIDE SEQUENCE [LARGE SCALE GENOMIC DNA]</scope>
    <source>
        <strain evidence="22 23">IBRC-M10081</strain>
    </source>
</reference>
<evidence type="ECO:0000256" key="13">
    <source>
        <dbReference type="ARBA" id="ARBA00022833"/>
    </source>
</evidence>
<feature type="domain" description="3-dehydroquinate synthase N-terminal" evidence="19">
    <location>
        <begin position="60"/>
        <end position="169"/>
    </location>
</feature>
<dbReference type="PIRSF" id="PIRSF001455">
    <property type="entry name" value="DHQ_synth"/>
    <property type="match status" value="1"/>
</dbReference>
<evidence type="ECO:0000256" key="17">
    <source>
        <dbReference type="ARBA" id="ARBA00023285"/>
    </source>
</evidence>
<dbReference type="InterPro" id="IPR016037">
    <property type="entry name" value="DHQ_synth_AroB"/>
</dbReference>
<reference evidence="21" key="2">
    <citation type="journal article" date="2021" name="PeerJ">
        <title>Extensive microbial diversity within the chicken gut microbiome revealed by metagenomics and culture.</title>
        <authorList>
            <person name="Gilroy R."/>
            <person name="Ravi A."/>
            <person name="Getino M."/>
            <person name="Pursley I."/>
            <person name="Horton D.L."/>
            <person name="Alikhan N.F."/>
            <person name="Baker D."/>
            <person name="Gharbi K."/>
            <person name="Hall N."/>
            <person name="Watson M."/>
            <person name="Adriaenssens E.M."/>
            <person name="Foster-Nyarko E."/>
            <person name="Jarju S."/>
            <person name="Secka A."/>
            <person name="Antonio M."/>
            <person name="Oren A."/>
            <person name="Chaudhuri R.R."/>
            <person name="La Ragione R."/>
            <person name="Hildebrand F."/>
            <person name="Pallen M.J."/>
        </authorList>
    </citation>
    <scope>NUCLEOTIDE SEQUENCE</scope>
    <source>
        <strain evidence="21">6019</strain>
    </source>
</reference>
<comment type="catalytic activity">
    <reaction evidence="1">
        <text>7-phospho-2-dehydro-3-deoxy-D-arabino-heptonate = 3-dehydroquinate + phosphate</text>
        <dbReference type="Rhea" id="RHEA:21968"/>
        <dbReference type="ChEBI" id="CHEBI:32364"/>
        <dbReference type="ChEBI" id="CHEBI:43474"/>
        <dbReference type="ChEBI" id="CHEBI:58394"/>
        <dbReference type="EC" id="4.2.3.4"/>
    </reaction>
</comment>
<dbReference type="GO" id="GO:0003856">
    <property type="term" value="F:3-dehydroquinate synthase activity"/>
    <property type="evidence" value="ECO:0007669"/>
    <property type="project" value="UniProtKB-UniRule"/>
</dbReference>
<comment type="similarity">
    <text evidence="6">Belongs to the sugar phosphate cyclases superfamily. Dehydroquinate synthase family.</text>
</comment>
<evidence type="ECO:0000256" key="12">
    <source>
        <dbReference type="ARBA" id="ARBA00022741"/>
    </source>
</evidence>
<name>A0A662Z0V3_9STAP</name>
<evidence type="ECO:0000313" key="21">
    <source>
        <dbReference type="EMBL" id="HJE19561.1"/>
    </source>
</evidence>
<feature type="domain" description="3-dehydroquinate synthase C-terminal" evidence="20">
    <location>
        <begin position="172"/>
        <end position="311"/>
    </location>
</feature>
<evidence type="ECO:0000259" key="19">
    <source>
        <dbReference type="Pfam" id="PF01761"/>
    </source>
</evidence>
<sequence length="353" mass="40055">MKISTDYKTDNYNIYVEDNALNKYLTEYTARYSSVFYLVDSHVYQLHQDILLSSIDAPILLSPGESCKTVESYARTIEELIERGIKRNSLIVAIGGGATGDLAGFIAATILRGVDYIHVPTTVLAHDSAVGGKTAINVPSGKNLIGSFYRPQCVIMDTLFFNTLPDDELLSGYAEVFKHAMLNSEEEADRLMTLHNKAIDIDRLSESIEMGIKTKLRFVNKDEHESNERRYLNLGHTLGHALELNNKLFHGHAVMFGMLYALYVSNQLNQKDIFDVSRYATYFQSIGLDFSKIEDTAFEDLLKYLLKDKKNTTENLISFVLLSNYGECYVKDLSIEEVKKYYTTFNEMLIKDV</sequence>
<evidence type="ECO:0000256" key="5">
    <source>
        <dbReference type="ARBA" id="ARBA00004661"/>
    </source>
</evidence>
<keyword evidence="13" id="KW-0862">Zinc</keyword>
<comment type="cofactor">
    <cofactor evidence="2">
        <name>NAD(+)</name>
        <dbReference type="ChEBI" id="CHEBI:57540"/>
    </cofactor>
</comment>
<evidence type="ECO:0000256" key="4">
    <source>
        <dbReference type="ARBA" id="ARBA00004496"/>
    </source>
</evidence>
<dbReference type="CDD" id="cd08195">
    <property type="entry name" value="DHQS"/>
    <property type="match status" value="1"/>
</dbReference>